<proteinExistence type="predicted"/>
<dbReference type="HOGENOM" id="CLU_2897550_0_0_0"/>
<evidence type="ECO:0000313" key="2">
    <source>
        <dbReference type="Proteomes" id="UP000027982"/>
    </source>
</evidence>
<dbReference type="EMBL" id="CP007139">
    <property type="protein sequence ID" value="AIE85580.1"/>
    <property type="molecule type" value="Genomic_DNA"/>
</dbReference>
<dbReference type="KEGG" id="fgi:OP10G_2212"/>
<dbReference type="Proteomes" id="UP000027982">
    <property type="component" value="Chromosome"/>
</dbReference>
<protein>
    <submittedName>
        <fullName evidence="1">Uncharacterized protein</fullName>
    </submittedName>
</protein>
<dbReference type="RefSeq" id="WP_144241103.1">
    <property type="nucleotide sequence ID" value="NZ_CP007139.1"/>
</dbReference>
<evidence type="ECO:0000313" key="1">
    <source>
        <dbReference type="EMBL" id="AIE85580.1"/>
    </source>
</evidence>
<organism evidence="1 2">
    <name type="scientific">Fimbriimonas ginsengisoli Gsoil 348</name>
    <dbReference type="NCBI Taxonomy" id="661478"/>
    <lineage>
        <taxon>Bacteria</taxon>
        <taxon>Bacillati</taxon>
        <taxon>Armatimonadota</taxon>
        <taxon>Fimbriimonadia</taxon>
        <taxon>Fimbriimonadales</taxon>
        <taxon>Fimbriimonadaceae</taxon>
        <taxon>Fimbriimonas</taxon>
    </lineage>
</organism>
<gene>
    <name evidence="1" type="ORF">OP10G_2212</name>
</gene>
<name>A0A068NS65_FIMGI</name>
<reference evidence="1 2" key="1">
    <citation type="journal article" date="2014" name="PLoS ONE">
        <title>The first complete genome sequence of the class fimbriimonadia in the phylum armatimonadetes.</title>
        <authorList>
            <person name="Hu Z.Y."/>
            <person name="Wang Y.Z."/>
            <person name="Im W.T."/>
            <person name="Wang S.Y."/>
            <person name="Zhao G.P."/>
            <person name="Zheng H.J."/>
            <person name="Quan Z.X."/>
        </authorList>
    </citation>
    <scope>NUCLEOTIDE SEQUENCE [LARGE SCALE GENOMIC DNA]</scope>
    <source>
        <strain evidence="1">Gsoil 348</strain>
    </source>
</reference>
<sequence>MNEYLDRVGMAIPQSDGFVMTPELHKAIQAGIDEADRGELVSLEKSESDLREFKAKWRAERR</sequence>
<dbReference type="AlphaFoldDB" id="A0A068NS65"/>
<accession>A0A068NS65</accession>
<keyword evidence="2" id="KW-1185">Reference proteome</keyword>